<accession>A0ABR7VJS8</accession>
<name>A0ABR7VJS8_VIRHA</name>
<evidence type="ECO:0000313" key="2">
    <source>
        <dbReference type="Proteomes" id="UP000621631"/>
    </source>
</evidence>
<keyword evidence="2" id="KW-1185">Reference proteome</keyword>
<dbReference type="RefSeq" id="WP_060680881.1">
    <property type="nucleotide sequence ID" value="NZ_CP090006.1"/>
</dbReference>
<protein>
    <submittedName>
        <fullName evidence="1">YjfB family protein</fullName>
    </submittedName>
</protein>
<dbReference type="InterPro" id="IPR025906">
    <property type="entry name" value="YjfB_motility"/>
</dbReference>
<proteinExistence type="predicted"/>
<sequence>MDVALMSMALSQGKVQQQASLSVMKMAMGDAKQEGAAMRELLGTTDASIIQRVAQPHIGGNVDIKG</sequence>
<reference evidence="1 2" key="1">
    <citation type="submission" date="2020-09" db="EMBL/GenBank/DDBJ databases">
        <title>Draft Genome Sequences of Oil-Oxidizing Bacteria Halomonas titanicae, Marinobacter lutaoensis, and Virgibacillus halodenitrificans Isolated from Highly Saline Environments.</title>
        <authorList>
            <person name="Grouzdev D.S."/>
            <person name="Sokolova D.S."/>
            <person name="Semenova E.M."/>
            <person name="Borzenkov I.A."/>
            <person name="Bidzhieva S.K."/>
            <person name="Poltaraus A.B."/>
            <person name="Nazina T.N."/>
        </authorList>
    </citation>
    <scope>NUCLEOTIDE SEQUENCE [LARGE SCALE GENOMIC DNA]</scope>
    <source>
        <strain evidence="1 2">VKM B-3472D</strain>
    </source>
</reference>
<evidence type="ECO:0000313" key="1">
    <source>
        <dbReference type="EMBL" id="MBD1221043.1"/>
    </source>
</evidence>
<dbReference type="Pfam" id="PF14070">
    <property type="entry name" value="YjfB_motility"/>
    <property type="match status" value="1"/>
</dbReference>
<comment type="caution">
    <text evidence="1">The sequence shown here is derived from an EMBL/GenBank/DDBJ whole genome shotgun (WGS) entry which is preliminary data.</text>
</comment>
<dbReference type="Proteomes" id="UP000621631">
    <property type="component" value="Unassembled WGS sequence"/>
</dbReference>
<dbReference type="EMBL" id="JACWEZ010000001">
    <property type="protein sequence ID" value="MBD1221043.1"/>
    <property type="molecule type" value="Genomic_DNA"/>
</dbReference>
<organism evidence="1 2">
    <name type="scientific">Virgibacillus halodenitrificans</name>
    <name type="common">Bacillus halodenitrificans</name>
    <dbReference type="NCBI Taxonomy" id="1482"/>
    <lineage>
        <taxon>Bacteria</taxon>
        <taxon>Bacillati</taxon>
        <taxon>Bacillota</taxon>
        <taxon>Bacilli</taxon>
        <taxon>Bacillales</taxon>
        <taxon>Bacillaceae</taxon>
        <taxon>Virgibacillus</taxon>
    </lineage>
</organism>
<gene>
    <name evidence="1" type="ORF">IC602_00280</name>
</gene>